<dbReference type="GO" id="GO:0045047">
    <property type="term" value="P:protein targeting to ER"/>
    <property type="evidence" value="ECO:0007669"/>
    <property type="project" value="TreeGrafter"/>
</dbReference>
<evidence type="ECO:0000256" key="6">
    <source>
        <dbReference type="ARBA" id="ARBA00022989"/>
    </source>
</evidence>
<feature type="transmembrane region" description="Helical" evidence="10">
    <location>
        <begin position="28"/>
        <end position="47"/>
    </location>
</feature>
<evidence type="ECO:0000313" key="12">
    <source>
        <dbReference type="Proteomes" id="UP000822476"/>
    </source>
</evidence>
<keyword evidence="7 10" id="KW-0472">Membrane</keyword>
<evidence type="ECO:0000256" key="2">
    <source>
        <dbReference type="ARBA" id="ARBA00005245"/>
    </source>
</evidence>
<evidence type="ECO:0000256" key="8">
    <source>
        <dbReference type="ARBA" id="ARBA00032913"/>
    </source>
</evidence>
<name>A0A8S9YUH9_9TREM</name>
<comment type="function">
    <text evidence="9">Component of the signal peptidase complex (SPC) which catalyzes the cleavage of N-terminal signal sequences from nascent proteins as they are translocated into the lumen of the endoplasmic reticulum. Dispensable for SPC enzymatic activity.</text>
</comment>
<protein>
    <recommendedName>
        <fullName evidence="3">Signal peptidase complex subunit 1</fullName>
    </recommendedName>
    <alternativeName>
        <fullName evidence="8">Microsomal signal peptidase 12 kDa subunit</fullName>
    </alternativeName>
</protein>
<comment type="caution">
    <text evidence="11">The sequence shown here is derived from an EMBL/GenBank/DDBJ whole genome shotgun (WGS) entry which is preliminary data.</text>
</comment>
<dbReference type="OrthoDB" id="263893at2759"/>
<evidence type="ECO:0000256" key="9">
    <source>
        <dbReference type="ARBA" id="ARBA00045204"/>
    </source>
</evidence>
<sequence>MDVVKYIRNWADDHHLYMDYKGQQRAEWCMNIIMVTFFLIAFPLGYYKEMLSVSVYTLLAGAALSAITVLPPWPCFRRHPLKWQKPLSTAGDFSTNSKPKSDSK</sequence>
<dbReference type="AlphaFoldDB" id="A0A8S9YUH9"/>
<feature type="transmembrane region" description="Helical" evidence="10">
    <location>
        <begin position="53"/>
        <end position="76"/>
    </location>
</feature>
<dbReference type="Proteomes" id="UP000822476">
    <property type="component" value="Unassembled WGS sequence"/>
</dbReference>
<evidence type="ECO:0000256" key="5">
    <source>
        <dbReference type="ARBA" id="ARBA00022824"/>
    </source>
</evidence>
<evidence type="ECO:0000256" key="3">
    <source>
        <dbReference type="ARBA" id="ARBA00017059"/>
    </source>
</evidence>
<keyword evidence="5" id="KW-0256">Endoplasmic reticulum</keyword>
<evidence type="ECO:0000256" key="4">
    <source>
        <dbReference type="ARBA" id="ARBA00022692"/>
    </source>
</evidence>
<reference evidence="11" key="1">
    <citation type="submission" date="2019-07" db="EMBL/GenBank/DDBJ databases">
        <title>Annotation for the trematode Paragonimus miyazaki's.</title>
        <authorList>
            <person name="Choi Y.-J."/>
        </authorList>
    </citation>
    <scope>NUCLEOTIDE SEQUENCE</scope>
    <source>
        <strain evidence="11">Japan</strain>
    </source>
</reference>
<accession>A0A8S9YUH9</accession>
<evidence type="ECO:0000256" key="10">
    <source>
        <dbReference type="SAM" id="Phobius"/>
    </source>
</evidence>
<keyword evidence="4 10" id="KW-0812">Transmembrane</keyword>
<comment type="similarity">
    <text evidence="2">Belongs to the SPCS1 family.</text>
</comment>
<evidence type="ECO:0000313" key="11">
    <source>
        <dbReference type="EMBL" id="KAF7258695.1"/>
    </source>
</evidence>
<dbReference type="PANTHER" id="PTHR13202">
    <property type="entry name" value="MICROSOMAL SIGNAL PEPTIDASE 12 KDA SUBUNIT"/>
    <property type="match status" value="1"/>
</dbReference>
<dbReference type="Pfam" id="PF06645">
    <property type="entry name" value="SPC12"/>
    <property type="match status" value="1"/>
</dbReference>
<comment type="subcellular location">
    <subcellularLocation>
        <location evidence="1">Endoplasmic reticulum membrane</location>
        <topology evidence="1">Multi-pass membrane protein</topology>
    </subcellularLocation>
</comment>
<dbReference type="GO" id="GO:0005787">
    <property type="term" value="C:signal peptidase complex"/>
    <property type="evidence" value="ECO:0007669"/>
    <property type="project" value="InterPro"/>
</dbReference>
<dbReference type="GO" id="GO:0006465">
    <property type="term" value="P:signal peptide processing"/>
    <property type="evidence" value="ECO:0007669"/>
    <property type="project" value="InterPro"/>
</dbReference>
<gene>
    <name evidence="11" type="ORF">EG68_03608</name>
</gene>
<proteinExistence type="inferred from homology"/>
<organism evidence="11 12">
    <name type="scientific">Paragonimus skrjabini miyazakii</name>
    <dbReference type="NCBI Taxonomy" id="59628"/>
    <lineage>
        <taxon>Eukaryota</taxon>
        <taxon>Metazoa</taxon>
        <taxon>Spiralia</taxon>
        <taxon>Lophotrochozoa</taxon>
        <taxon>Platyhelminthes</taxon>
        <taxon>Trematoda</taxon>
        <taxon>Digenea</taxon>
        <taxon>Plagiorchiida</taxon>
        <taxon>Troglotremata</taxon>
        <taxon>Troglotrematidae</taxon>
        <taxon>Paragonimus</taxon>
    </lineage>
</organism>
<dbReference type="InterPro" id="IPR009542">
    <property type="entry name" value="Spc1/SPCS1"/>
</dbReference>
<dbReference type="PANTHER" id="PTHR13202:SF0">
    <property type="entry name" value="SIGNAL PEPTIDASE COMPLEX SUBUNIT 1"/>
    <property type="match status" value="1"/>
</dbReference>
<dbReference type="EMBL" id="JTDE01001580">
    <property type="protein sequence ID" value="KAF7258695.1"/>
    <property type="molecule type" value="Genomic_DNA"/>
</dbReference>
<keyword evidence="12" id="KW-1185">Reference proteome</keyword>
<evidence type="ECO:0000256" key="7">
    <source>
        <dbReference type="ARBA" id="ARBA00023136"/>
    </source>
</evidence>
<keyword evidence="6 10" id="KW-1133">Transmembrane helix</keyword>
<evidence type="ECO:0000256" key="1">
    <source>
        <dbReference type="ARBA" id="ARBA00004477"/>
    </source>
</evidence>